<name>A0ABS0FU07_PSELU</name>
<evidence type="ECO:0000313" key="2">
    <source>
        <dbReference type="Proteomes" id="UP000626180"/>
    </source>
</evidence>
<dbReference type="Gene3D" id="2.40.110.10">
    <property type="entry name" value="Butyryl-CoA Dehydrogenase, subunit A, domain 2"/>
    <property type="match status" value="1"/>
</dbReference>
<dbReference type="InterPro" id="IPR009100">
    <property type="entry name" value="AcylCoA_DH/oxidase_NM_dom_sf"/>
</dbReference>
<proteinExistence type="predicted"/>
<keyword evidence="2" id="KW-1185">Reference proteome</keyword>
<organism evidence="1 2">
    <name type="scientific">Pseudomonas luteola</name>
    <dbReference type="NCBI Taxonomy" id="47886"/>
    <lineage>
        <taxon>Bacteria</taxon>
        <taxon>Pseudomonadati</taxon>
        <taxon>Pseudomonadota</taxon>
        <taxon>Gammaproteobacteria</taxon>
        <taxon>Pseudomonadales</taxon>
        <taxon>Pseudomonadaceae</taxon>
        <taxon>Pseudomonas</taxon>
    </lineage>
</organism>
<protein>
    <submittedName>
        <fullName evidence="1">Acyl-CoA/acyl-ACP dehydrogenase</fullName>
    </submittedName>
</protein>
<sequence length="349" mass="37612">MLKSAFASWLDENAELLDSHSAPEAGLLKRLAGEQLLSTGLSGTGHSTSSDAISAFEAITAVAEHSLTAAFVLWGQRVFIELLVNSENLPLKERLLPDLLQGTLAGATGLSNAMKFLAGIEPLRVEANPNDGDWQLKGHLPWVTNIPCPRFIVAVTAYSPRENALQVFALPHHAEGLIRSADLDLLGMRTSDTAALILDSVRLGADWLLHSNARDYLPQVRPAFLAMQCGLACGVARRALYEANACCGANAPKLQAFSAQVEAAINALKDGLAQGLFLKAPAKQFEIRIQLTEIAMEAVQLELTSKGGNAYTDKGFARRWREAAFLPILTPSLLQLKAQLQQASQAVRQ</sequence>
<gene>
    <name evidence="1" type="ORF">IRZ65_24760</name>
</gene>
<dbReference type="PANTHER" id="PTHR43884:SF12">
    <property type="entry name" value="ISOVALERYL-COA DEHYDROGENASE, MITOCHONDRIAL-RELATED"/>
    <property type="match status" value="1"/>
</dbReference>
<dbReference type="PANTHER" id="PTHR43884">
    <property type="entry name" value="ACYL-COA DEHYDROGENASE"/>
    <property type="match status" value="1"/>
</dbReference>
<reference evidence="1 2" key="1">
    <citation type="submission" date="2020-10" db="EMBL/GenBank/DDBJ databases">
        <title>Genome sequences of Pseudomonas isolates.</title>
        <authorList>
            <person name="Wessels L."/>
            <person name="Reich F."/>
            <person name="Hammerl J."/>
        </authorList>
    </citation>
    <scope>NUCLEOTIDE SEQUENCE [LARGE SCALE GENOMIC DNA]</scope>
    <source>
        <strain evidence="1 2">20-MO00624-0</strain>
    </source>
</reference>
<accession>A0ABS0FU07</accession>
<comment type="caution">
    <text evidence="1">The sequence shown here is derived from an EMBL/GenBank/DDBJ whole genome shotgun (WGS) entry which is preliminary data.</text>
</comment>
<dbReference type="Proteomes" id="UP000626180">
    <property type="component" value="Unassembled WGS sequence"/>
</dbReference>
<dbReference type="RefSeq" id="WP_196122496.1">
    <property type="nucleotide sequence ID" value="NZ_JADMCD010000026.1"/>
</dbReference>
<dbReference type="SUPFAM" id="SSF56645">
    <property type="entry name" value="Acyl-CoA dehydrogenase NM domain-like"/>
    <property type="match status" value="1"/>
</dbReference>
<dbReference type="InterPro" id="IPR046373">
    <property type="entry name" value="Acyl-CoA_Oxase/DH_mid-dom_sf"/>
</dbReference>
<dbReference type="EMBL" id="JADMCD010000026">
    <property type="protein sequence ID" value="MBF8643868.1"/>
    <property type="molecule type" value="Genomic_DNA"/>
</dbReference>
<evidence type="ECO:0000313" key="1">
    <source>
        <dbReference type="EMBL" id="MBF8643868.1"/>
    </source>
</evidence>